<dbReference type="EMBL" id="JH171770">
    <property type="protein sequence ID" value="EHB12677.1"/>
    <property type="molecule type" value="Genomic_DNA"/>
</dbReference>
<proteinExistence type="predicted"/>
<gene>
    <name evidence="1" type="ORF">GW7_00886</name>
</gene>
<evidence type="ECO:0000313" key="1">
    <source>
        <dbReference type="EMBL" id="EHB12677.1"/>
    </source>
</evidence>
<reference evidence="1 2" key="1">
    <citation type="journal article" date="2011" name="Nature">
        <title>Genome sequencing reveals insights into physiology and longevity of the naked mole rat.</title>
        <authorList>
            <person name="Kim E.B."/>
            <person name="Fang X."/>
            <person name="Fushan A.A."/>
            <person name="Huang Z."/>
            <person name="Lobanov A.V."/>
            <person name="Han L."/>
            <person name="Marino S.M."/>
            <person name="Sun X."/>
            <person name="Turanov A.A."/>
            <person name="Yang P."/>
            <person name="Yim S.H."/>
            <person name="Zhao X."/>
            <person name="Kasaikina M.V."/>
            <person name="Stoletzki N."/>
            <person name="Peng C."/>
            <person name="Polak P."/>
            <person name="Xiong Z."/>
            <person name="Kiezun A."/>
            <person name="Zhu Y."/>
            <person name="Chen Y."/>
            <person name="Kryukov G.V."/>
            <person name="Zhang Q."/>
            <person name="Peshkin L."/>
            <person name="Yang L."/>
            <person name="Bronson R.T."/>
            <person name="Buffenstein R."/>
            <person name="Wang B."/>
            <person name="Han C."/>
            <person name="Li Q."/>
            <person name="Chen L."/>
            <person name="Zhao W."/>
            <person name="Sunyaev S.R."/>
            <person name="Park T.J."/>
            <person name="Zhang G."/>
            <person name="Wang J."/>
            <person name="Gladyshev V.N."/>
        </authorList>
    </citation>
    <scope>NUCLEOTIDE SEQUENCE [LARGE SCALE GENOMIC DNA]</scope>
</reference>
<evidence type="ECO:0000313" key="2">
    <source>
        <dbReference type="Proteomes" id="UP000006813"/>
    </source>
</evidence>
<accession>G5BTR6</accession>
<organism evidence="1 2">
    <name type="scientific">Heterocephalus glaber</name>
    <name type="common">Naked mole rat</name>
    <dbReference type="NCBI Taxonomy" id="10181"/>
    <lineage>
        <taxon>Eukaryota</taxon>
        <taxon>Metazoa</taxon>
        <taxon>Chordata</taxon>
        <taxon>Craniata</taxon>
        <taxon>Vertebrata</taxon>
        <taxon>Euteleostomi</taxon>
        <taxon>Mammalia</taxon>
        <taxon>Eutheria</taxon>
        <taxon>Euarchontoglires</taxon>
        <taxon>Glires</taxon>
        <taxon>Rodentia</taxon>
        <taxon>Hystricomorpha</taxon>
        <taxon>Bathyergidae</taxon>
        <taxon>Heterocephalus</taxon>
    </lineage>
</organism>
<sequence>MGVPVSDFSSTDGCMRFLYDSEIPHKAGTGFTKTFEVGKENLSGNEENRGS</sequence>
<dbReference type="AlphaFoldDB" id="G5BTR6"/>
<dbReference type="InParanoid" id="G5BTR6"/>
<dbReference type="Proteomes" id="UP000006813">
    <property type="component" value="Unassembled WGS sequence"/>
</dbReference>
<protein>
    <submittedName>
        <fullName evidence="1">Uncharacterized protein</fullName>
    </submittedName>
</protein>
<name>G5BTR6_HETGA</name>